<dbReference type="InterPro" id="IPR006439">
    <property type="entry name" value="HAD-SF_hydro_IA"/>
</dbReference>
<evidence type="ECO:0000313" key="5">
    <source>
        <dbReference type="Proteomes" id="UP000315133"/>
    </source>
</evidence>
<name>A0A543KQE4_9MICO</name>
<keyword evidence="3" id="KW-0460">Magnesium</keyword>
<gene>
    <name evidence="4" type="ORF">FB476_2199</name>
</gene>
<evidence type="ECO:0000256" key="1">
    <source>
        <dbReference type="ARBA" id="ARBA00001946"/>
    </source>
</evidence>
<keyword evidence="2 4" id="KW-0378">Hydrolase</keyword>
<dbReference type="Gene3D" id="1.20.120.1600">
    <property type="match status" value="1"/>
</dbReference>
<dbReference type="GO" id="GO:0044281">
    <property type="term" value="P:small molecule metabolic process"/>
    <property type="evidence" value="ECO:0007669"/>
    <property type="project" value="UniProtKB-ARBA"/>
</dbReference>
<evidence type="ECO:0000256" key="2">
    <source>
        <dbReference type="ARBA" id="ARBA00022801"/>
    </source>
</evidence>
<dbReference type="EMBL" id="VFPU01000001">
    <property type="protein sequence ID" value="TQM97292.1"/>
    <property type="molecule type" value="Genomic_DNA"/>
</dbReference>
<evidence type="ECO:0000313" key="4">
    <source>
        <dbReference type="EMBL" id="TQM97292.1"/>
    </source>
</evidence>
<reference evidence="4 5" key="1">
    <citation type="submission" date="2019-06" db="EMBL/GenBank/DDBJ databases">
        <title>Sequencing the genomes of 1000 actinobacteria strains.</title>
        <authorList>
            <person name="Klenk H.-P."/>
        </authorList>
    </citation>
    <scope>NUCLEOTIDE SEQUENCE [LARGE SCALE GENOMIC DNA]</scope>
    <source>
        <strain evidence="4 5">DSM 12362</strain>
    </source>
</reference>
<dbReference type="NCBIfam" id="TIGR01549">
    <property type="entry name" value="HAD-SF-IA-v1"/>
    <property type="match status" value="1"/>
</dbReference>
<proteinExistence type="predicted"/>
<dbReference type="PRINTS" id="PR00413">
    <property type="entry name" value="HADHALOGNASE"/>
</dbReference>
<dbReference type="Proteomes" id="UP000315133">
    <property type="component" value="Unassembled WGS sequence"/>
</dbReference>
<comment type="cofactor">
    <cofactor evidence="1">
        <name>Mg(2+)</name>
        <dbReference type="ChEBI" id="CHEBI:18420"/>
    </cofactor>
</comment>
<dbReference type="PANTHER" id="PTHR46470">
    <property type="entry name" value="N-ACYLNEURAMINATE-9-PHOSPHATASE"/>
    <property type="match status" value="1"/>
</dbReference>
<dbReference type="InterPro" id="IPR036412">
    <property type="entry name" value="HAD-like_sf"/>
</dbReference>
<accession>A0A543KQE4</accession>
<sequence length="287" mass="29869">MAAPATGALRSCPASGLATPAGGPTPVALPAGPVRGLLLDLDDTLLGTREAMVRAGAQAAARLWPTADPGRVAEAGSRFREDPGGYFRAYTRGELDFATMRALRLADLARWLGVEPSADDARRWEQLYEEAFAGALRAFDDAVPALEAACRAGLAVGVLTNSSEPYTRLKLRVTGLDGAVERLSPVVVTKDTLGIGKPAPEVFAHACSLLGLEPEEVVYVGDELDVDVCGALAAGLGAAWLRRTGYDRVETDVEHATGHGLAACGTLLEVVEMLSRGPGFGSEEGSG</sequence>
<dbReference type="RefSeq" id="WP_141818778.1">
    <property type="nucleotide sequence ID" value="NZ_BAAAIL010000002.1"/>
</dbReference>
<dbReference type="SFLD" id="SFLDS00003">
    <property type="entry name" value="Haloacid_Dehalogenase"/>
    <property type="match status" value="1"/>
</dbReference>
<dbReference type="GO" id="GO:0016787">
    <property type="term" value="F:hydrolase activity"/>
    <property type="evidence" value="ECO:0007669"/>
    <property type="project" value="UniProtKB-KW"/>
</dbReference>
<dbReference type="Pfam" id="PF00702">
    <property type="entry name" value="Hydrolase"/>
    <property type="match status" value="1"/>
</dbReference>
<dbReference type="InterPro" id="IPR051400">
    <property type="entry name" value="HAD-like_hydrolase"/>
</dbReference>
<dbReference type="InterPro" id="IPR023214">
    <property type="entry name" value="HAD_sf"/>
</dbReference>
<dbReference type="Gene3D" id="3.40.50.1000">
    <property type="entry name" value="HAD superfamily/HAD-like"/>
    <property type="match status" value="1"/>
</dbReference>
<comment type="caution">
    <text evidence="4">The sequence shown here is derived from an EMBL/GenBank/DDBJ whole genome shotgun (WGS) entry which is preliminary data.</text>
</comment>
<dbReference type="SUPFAM" id="SSF56784">
    <property type="entry name" value="HAD-like"/>
    <property type="match status" value="1"/>
</dbReference>
<protein>
    <submittedName>
        <fullName evidence="4">Putative hydrolase of the HAD superfamily</fullName>
    </submittedName>
</protein>
<dbReference type="SFLD" id="SFLDG01129">
    <property type="entry name" value="C1.5:_HAD__Beta-PGM__Phosphata"/>
    <property type="match status" value="1"/>
</dbReference>
<keyword evidence="5" id="KW-1185">Reference proteome</keyword>
<evidence type="ECO:0000256" key="3">
    <source>
        <dbReference type="ARBA" id="ARBA00022842"/>
    </source>
</evidence>
<organism evidence="4 5">
    <name type="scientific">Ornithinimicrobium humiphilum</name>
    <dbReference type="NCBI Taxonomy" id="125288"/>
    <lineage>
        <taxon>Bacteria</taxon>
        <taxon>Bacillati</taxon>
        <taxon>Actinomycetota</taxon>
        <taxon>Actinomycetes</taxon>
        <taxon>Micrococcales</taxon>
        <taxon>Ornithinimicrobiaceae</taxon>
        <taxon>Ornithinimicrobium</taxon>
    </lineage>
</organism>
<dbReference type="OrthoDB" id="9810501at2"/>
<dbReference type="AlphaFoldDB" id="A0A543KQE4"/>